<dbReference type="STRING" id="430453.SAMN04487962_11024"/>
<gene>
    <name evidence="1" type="ORF">SAMN04487962_11024</name>
</gene>
<dbReference type="EMBL" id="FOHZ01000010">
    <property type="protein sequence ID" value="SET45821.1"/>
    <property type="molecule type" value="Genomic_DNA"/>
</dbReference>
<proteinExistence type="predicted"/>
<name>A0A1I0EK38_9GAMM</name>
<evidence type="ECO:0000313" key="2">
    <source>
        <dbReference type="Proteomes" id="UP000198762"/>
    </source>
</evidence>
<sequence>MTRNAIFVHEYGILRVAKGSYLTQAHELTRIGDLPALVLKDIGGQSLDRSMPSMPAPVLLF</sequence>
<accession>A0A1I0EK38</accession>
<dbReference type="Proteomes" id="UP000198762">
    <property type="component" value="Unassembled WGS sequence"/>
</dbReference>
<protein>
    <submittedName>
        <fullName evidence="1">Uncharacterized protein</fullName>
    </submittedName>
</protein>
<dbReference type="AlphaFoldDB" id="A0A1I0EK38"/>
<reference evidence="2" key="1">
    <citation type="submission" date="2016-10" db="EMBL/GenBank/DDBJ databases">
        <authorList>
            <person name="Varghese N."/>
            <person name="Submissions S."/>
        </authorList>
    </citation>
    <scope>NUCLEOTIDE SEQUENCE [LARGE SCALE GENOMIC DNA]</scope>
    <source>
        <strain evidence="2">CGMCC 1.6489</strain>
    </source>
</reference>
<evidence type="ECO:0000313" key="1">
    <source>
        <dbReference type="EMBL" id="SET45821.1"/>
    </source>
</evidence>
<dbReference type="RefSeq" id="WP_091851926.1">
    <property type="nucleotide sequence ID" value="NZ_FOHZ01000010.1"/>
</dbReference>
<organism evidence="1 2">
    <name type="scientific">Marinobacter segnicrescens</name>
    <dbReference type="NCBI Taxonomy" id="430453"/>
    <lineage>
        <taxon>Bacteria</taxon>
        <taxon>Pseudomonadati</taxon>
        <taxon>Pseudomonadota</taxon>
        <taxon>Gammaproteobacteria</taxon>
        <taxon>Pseudomonadales</taxon>
        <taxon>Marinobacteraceae</taxon>
        <taxon>Marinobacter</taxon>
    </lineage>
</organism>
<keyword evidence="2" id="KW-1185">Reference proteome</keyword>